<name>A0A133PRQ5_9FIRM</name>
<feature type="non-terminal residue" evidence="2">
    <location>
        <position position="1"/>
    </location>
</feature>
<reference evidence="2 3" key="1">
    <citation type="submission" date="2016-01" db="EMBL/GenBank/DDBJ databases">
        <authorList>
            <person name="Oliw E.H."/>
        </authorList>
    </citation>
    <scope>NUCLEOTIDE SEQUENCE [LARGE SCALE GENOMIC DNA]</scope>
    <source>
        <strain evidence="2 3">CMW7756A</strain>
    </source>
</reference>
<evidence type="ECO:0000259" key="1">
    <source>
        <dbReference type="Pfam" id="PF06970"/>
    </source>
</evidence>
<organism evidence="2">
    <name type="scientific">Peptoniphilus harei</name>
    <dbReference type="NCBI Taxonomy" id="54005"/>
    <lineage>
        <taxon>Bacteria</taxon>
        <taxon>Bacillati</taxon>
        <taxon>Bacillota</taxon>
        <taxon>Tissierellia</taxon>
        <taxon>Tissierellales</taxon>
        <taxon>Peptoniphilaceae</taxon>
        <taxon>Peptoniphilus</taxon>
    </lineage>
</organism>
<dbReference type="EMBL" id="LRQE01000009">
    <property type="protein sequence ID" value="KXA31498.1"/>
    <property type="molecule type" value="Genomic_DNA"/>
</dbReference>
<dbReference type="Proteomes" id="UP000070174">
    <property type="component" value="Unassembled WGS sequence"/>
</dbReference>
<sequence length="83" mass="9609">FIRLPMVLMEYEIFESISIEAKVLYSYMLNRMGLSYKNGWTDEDGKVFICYTIESIKEQFNCESKKAKKLIAGLDIESGIILV</sequence>
<evidence type="ECO:0000313" key="2">
    <source>
        <dbReference type="EMBL" id="KXA31498.1"/>
    </source>
</evidence>
<dbReference type="InterPro" id="IPR010724">
    <property type="entry name" value="RepA_N"/>
</dbReference>
<accession>A0A133PRQ5</accession>
<gene>
    <name evidence="2" type="ORF">HMPREF3229_00370</name>
</gene>
<comment type="caution">
    <text evidence="2">The sequence shown here is derived from an EMBL/GenBank/DDBJ whole genome shotgun (WGS) entry which is preliminary data.</text>
</comment>
<dbReference type="AlphaFoldDB" id="A0A133PRQ5"/>
<protein>
    <submittedName>
        <fullName evidence="2">Replication initiator protein A</fullName>
    </submittedName>
</protein>
<evidence type="ECO:0000313" key="3">
    <source>
        <dbReference type="Proteomes" id="UP000070174"/>
    </source>
</evidence>
<dbReference type="Pfam" id="PF06970">
    <property type="entry name" value="RepA_N"/>
    <property type="match status" value="1"/>
</dbReference>
<dbReference type="PATRIC" id="fig|54005.3.peg.366"/>
<proteinExistence type="predicted"/>
<feature type="domain" description="Replication initiator A N-terminal" evidence="1">
    <location>
        <begin position="1"/>
        <end position="72"/>
    </location>
</feature>